<feature type="domain" description="STAS" evidence="1">
    <location>
        <begin position="11"/>
        <end position="125"/>
    </location>
</feature>
<protein>
    <submittedName>
        <fullName evidence="3">Anti-sigma factor antagonist</fullName>
    </submittedName>
</protein>
<dbReference type="RefSeq" id="WP_084690390.1">
    <property type="nucleotide sequence ID" value="NZ_JOFV01000021.1"/>
</dbReference>
<keyword evidence="5" id="KW-1185">Reference proteome</keyword>
<dbReference type="PROSITE" id="PS50801">
    <property type="entry name" value="STAS"/>
    <property type="match status" value="1"/>
</dbReference>
<dbReference type="Gene3D" id="3.30.750.24">
    <property type="entry name" value="STAS domain"/>
    <property type="match status" value="1"/>
</dbReference>
<proteinExistence type="predicted"/>
<organism evidence="3 4">
    <name type="scientific">Oerskovia turbata</name>
    <dbReference type="NCBI Taxonomy" id="1713"/>
    <lineage>
        <taxon>Bacteria</taxon>
        <taxon>Bacillati</taxon>
        <taxon>Actinomycetota</taxon>
        <taxon>Actinomycetes</taxon>
        <taxon>Micrococcales</taxon>
        <taxon>Cellulomonadaceae</taxon>
        <taxon>Oerskovia</taxon>
    </lineage>
</organism>
<dbReference type="Pfam" id="PF13466">
    <property type="entry name" value="STAS_2"/>
    <property type="match status" value="1"/>
</dbReference>
<dbReference type="CDD" id="cd07043">
    <property type="entry name" value="STAS_anti-anti-sigma_factors"/>
    <property type="match status" value="1"/>
</dbReference>
<evidence type="ECO:0000313" key="5">
    <source>
        <dbReference type="Proteomes" id="UP000290517"/>
    </source>
</evidence>
<dbReference type="STRING" id="1713.GCA_000718325_03374"/>
<name>A0A4Q1KNY7_9CELL</name>
<dbReference type="Proteomes" id="UP000290517">
    <property type="component" value="Unassembled WGS sequence"/>
</dbReference>
<accession>A0A4Q1KNY7</accession>
<evidence type="ECO:0000259" key="1">
    <source>
        <dbReference type="PROSITE" id="PS50801"/>
    </source>
</evidence>
<comment type="caution">
    <text evidence="3">The sequence shown here is derived from an EMBL/GenBank/DDBJ whole genome shotgun (WGS) entry which is preliminary data.</text>
</comment>
<dbReference type="EMBL" id="SDJR01000004">
    <property type="protein sequence ID" value="RXR26085.1"/>
    <property type="molecule type" value="Genomic_DNA"/>
</dbReference>
<evidence type="ECO:0000313" key="4">
    <source>
        <dbReference type="Proteomes" id="UP000289805"/>
    </source>
</evidence>
<dbReference type="SUPFAM" id="SSF52091">
    <property type="entry name" value="SpoIIaa-like"/>
    <property type="match status" value="1"/>
</dbReference>
<dbReference type="EMBL" id="SDJQ01000024">
    <property type="protein sequence ID" value="RXR31607.1"/>
    <property type="molecule type" value="Genomic_DNA"/>
</dbReference>
<dbReference type="InterPro" id="IPR002645">
    <property type="entry name" value="STAS_dom"/>
</dbReference>
<dbReference type="InterPro" id="IPR036513">
    <property type="entry name" value="STAS_dom_sf"/>
</dbReference>
<dbReference type="AlphaFoldDB" id="A0A4Q1KNY7"/>
<sequence length="126" mass="13645">MTASKTTTTTGGITLFEQPDTSVVDMWGEIDVALRSEASAALANALDRDVPVVIDTSKVTFMDSTGIAFLVQFYTIGCEEGLQVSLRNPPTVVTDVLEMLGVIDIFPSLPQHQIEHPVEDRHPSTV</sequence>
<evidence type="ECO:0000313" key="2">
    <source>
        <dbReference type="EMBL" id="RXR26085.1"/>
    </source>
</evidence>
<dbReference type="InterPro" id="IPR058548">
    <property type="entry name" value="MlaB-like_STAS"/>
</dbReference>
<reference evidence="4 5" key="1">
    <citation type="submission" date="2019-01" db="EMBL/GenBank/DDBJ databases">
        <title>Oerskovia turbata Genome sequencing and assembly.</title>
        <authorList>
            <person name="Dou T."/>
        </authorList>
    </citation>
    <scope>NUCLEOTIDE SEQUENCE [LARGE SCALE GENOMIC DNA]</scope>
    <source>
        <strain evidence="3 4">JCM12123</strain>
        <strain evidence="2 5">JCM3160</strain>
    </source>
</reference>
<evidence type="ECO:0000313" key="3">
    <source>
        <dbReference type="EMBL" id="RXR31607.1"/>
    </source>
</evidence>
<dbReference type="Proteomes" id="UP000289805">
    <property type="component" value="Unassembled WGS sequence"/>
</dbReference>
<gene>
    <name evidence="2" type="ORF">EQW73_06905</name>
    <name evidence="3" type="ORF">EQW78_16260</name>
</gene>
<dbReference type="OrthoDB" id="4829674at2"/>